<sequence>MEKKKESDRRNPRLVRAIENSEENGLWVRAAGCGGPRWKGRDAVIKVISELAREIARKDGEIEILRERAAEQDRLVRELLSVLRSHMCLRFTFMKFAKHFISNYSNEEIRCLLCDQLDVIREQENNELFRKLFAEELTNWSYQEVFPDGHNCLNAFRATANCSNDRGIDCYCKECSLPNILKDTNLIGQIHFLFNELVSLMVLIMTRYSSQDGYGEEHPIVFLNRHQESKEILRNTYHLSSNSHSGTGRTRHRSGSGERSPNSYNAYNLRNSAHLSQGLLREQVEESERRSIAQVNDEVRSRQKEGGSCHRSFSDALPHVPRNVKVNEPKFPAVDKVAQGDFRFIRSASADLVHSDKVKTAVHLKSCGPLFQKSITLSVKYASHTIPSIFSFDFAEFFQNINGC</sequence>
<feature type="region of interest" description="Disordered" evidence="1">
    <location>
        <begin position="237"/>
        <end position="268"/>
    </location>
</feature>
<reference evidence="2 3" key="2">
    <citation type="submission" date="2018-10" db="EMBL/GenBank/DDBJ databases">
        <authorList>
            <consortium name="Pathogen Informatics"/>
        </authorList>
    </citation>
    <scope>NUCLEOTIDE SEQUENCE [LARGE SCALE GENOMIC DNA]</scope>
</reference>
<accession>A0A0N4UUQ3</accession>
<dbReference type="EMBL" id="UXUI01007143">
    <property type="protein sequence ID" value="VDD85701.1"/>
    <property type="molecule type" value="Genomic_DNA"/>
</dbReference>
<evidence type="ECO:0000313" key="4">
    <source>
        <dbReference type="WBParaSite" id="EVEC_0000113601-mRNA-1"/>
    </source>
</evidence>
<evidence type="ECO:0000313" key="3">
    <source>
        <dbReference type="Proteomes" id="UP000274131"/>
    </source>
</evidence>
<reference evidence="4" key="1">
    <citation type="submission" date="2017-02" db="UniProtKB">
        <authorList>
            <consortium name="WormBaseParasite"/>
        </authorList>
    </citation>
    <scope>IDENTIFICATION</scope>
</reference>
<dbReference type="AlphaFoldDB" id="A0A0N4UUQ3"/>
<feature type="region of interest" description="Disordered" evidence="1">
    <location>
        <begin position="281"/>
        <end position="314"/>
    </location>
</feature>
<organism evidence="4">
    <name type="scientific">Enterobius vermicularis</name>
    <name type="common">Human pinworm</name>
    <dbReference type="NCBI Taxonomy" id="51028"/>
    <lineage>
        <taxon>Eukaryota</taxon>
        <taxon>Metazoa</taxon>
        <taxon>Ecdysozoa</taxon>
        <taxon>Nematoda</taxon>
        <taxon>Chromadorea</taxon>
        <taxon>Rhabditida</taxon>
        <taxon>Spirurina</taxon>
        <taxon>Oxyuridomorpha</taxon>
        <taxon>Oxyuroidea</taxon>
        <taxon>Oxyuridae</taxon>
        <taxon>Enterobius</taxon>
    </lineage>
</organism>
<feature type="compositionally biased region" description="Basic and acidic residues" evidence="1">
    <location>
        <begin position="282"/>
        <end position="308"/>
    </location>
</feature>
<protein>
    <submittedName>
        <fullName evidence="2 4">Uncharacterized protein</fullName>
    </submittedName>
</protein>
<dbReference type="WBParaSite" id="EVEC_0000113601-mRNA-1">
    <property type="protein sequence ID" value="EVEC_0000113601-mRNA-1"/>
    <property type="gene ID" value="EVEC_0000113601"/>
</dbReference>
<gene>
    <name evidence="2" type="ORF">EVEC_LOCUS844</name>
</gene>
<name>A0A0N4UUQ3_ENTVE</name>
<evidence type="ECO:0000256" key="1">
    <source>
        <dbReference type="SAM" id="MobiDB-lite"/>
    </source>
</evidence>
<keyword evidence="3" id="KW-1185">Reference proteome</keyword>
<proteinExistence type="predicted"/>
<dbReference type="Proteomes" id="UP000274131">
    <property type="component" value="Unassembled WGS sequence"/>
</dbReference>
<evidence type="ECO:0000313" key="2">
    <source>
        <dbReference type="EMBL" id="VDD85701.1"/>
    </source>
</evidence>